<proteinExistence type="predicted"/>
<dbReference type="EMBL" id="JARXYA010000012">
    <property type="protein sequence ID" value="MDH6504729.1"/>
    <property type="molecule type" value="Genomic_DNA"/>
</dbReference>
<dbReference type="AlphaFoldDB" id="A0AA43S5M9"/>
<dbReference type="Gene3D" id="3.90.550.10">
    <property type="entry name" value="Spore Coat Polysaccharide Biosynthesis Protein SpsA, Chain A"/>
    <property type="match status" value="1"/>
</dbReference>
<comment type="caution">
    <text evidence="1">The sequence shown here is derived from an EMBL/GenBank/DDBJ whole genome shotgun (WGS) entry which is preliminary data.</text>
</comment>
<organism evidence="1 2">
    <name type="scientific">Polynucleobacter sphagniphilus</name>
    <dbReference type="NCBI Taxonomy" id="1743169"/>
    <lineage>
        <taxon>Bacteria</taxon>
        <taxon>Pseudomonadati</taxon>
        <taxon>Pseudomonadota</taxon>
        <taxon>Betaproteobacteria</taxon>
        <taxon>Burkholderiales</taxon>
        <taxon>Burkholderiaceae</taxon>
        <taxon>Polynucleobacter</taxon>
    </lineage>
</organism>
<dbReference type="InterPro" id="IPR029044">
    <property type="entry name" value="Nucleotide-diphossugar_trans"/>
</dbReference>
<gene>
    <name evidence="1" type="ORF">M2127_002058</name>
</gene>
<evidence type="ECO:0008006" key="3">
    <source>
        <dbReference type="Google" id="ProtNLM"/>
    </source>
</evidence>
<keyword evidence="2" id="KW-1185">Reference proteome</keyword>
<dbReference type="RefSeq" id="WP_280756979.1">
    <property type="nucleotide sequence ID" value="NZ_JARXXW010000014.1"/>
</dbReference>
<dbReference type="SUPFAM" id="SSF53448">
    <property type="entry name" value="Nucleotide-diphospho-sugar transferases"/>
    <property type="match status" value="1"/>
</dbReference>
<name>A0AA43S5M9_9BURK</name>
<protein>
    <recommendedName>
        <fullName evidence="3">Hemolytic protein HlpA-like protein</fullName>
    </recommendedName>
</protein>
<accession>A0AA43S5M9</accession>
<evidence type="ECO:0000313" key="2">
    <source>
        <dbReference type="Proteomes" id="UP001161160"/>
    </source>
</evidence>
<sequence length="308" mass="35814">MAEALFPVPIAFIIFNRPDVTLRTFSEIAKIKPAKLLVIGDGPRSNVPGEEDRVRDTRAILDQVDWDCEILTNFSKENLGCKKRVSSGLDWVFGLVDEAIILEDDCLPAPSFFLFCQEMLEKYRNHPEVGMISGANFQRGINRGDGDYYFSKYMHIWGWATWSNRWRNFYDVDMKAWPNFRESKDFLLITSNVTNKRYWERIFEKVYRGKINTWDYQWLFANWLHKRLSIIPNANLISNIGFGVGATHTKIESKLSNLPVQDLAFPLKHPNSIRVNVSADQFTEKHDYSRTVLDLFKKAIKKSLGIFK</sequence>
<dbReference type="Proteomes" id="UP001161160">
    <property type="component" value="Unassembled WGS sequence"/>
</dbReference>
<evidence type="ECO:0000313" key="1">
    <source>
        <dbReference type="EMBL" id="MDH6504729.1"/>
    </source>
</evidence>
<reference evidence="1" key="1">
    <citation type="submission" date="2023-04" db="EMBL/GenBank/DDBJ databases">
        <title>Genome Encyclopedia of Bacteria and Archaea VI: Functional Genomics of Type Strains.</title>
        <authorList>
            <person name="Whitman W."/>
        </authorList>
    </citation>
    <scope>NUCLEOTIDE SEQUENCE</scope>
    <source>
        <strain evidence="1">Enz.4-51</strain>
    </source>
</reference>